<gene>
    <name evidence="1" type="ORF">LACBIDRAFT_330974</name>
</gene>
<dbReference type="HOGENOM" id="CLU_1454661_0_0_1"/>
<keyword evidence="2" id="KW-1185">Reference proteome</keyword>
<sequence>MSNIGFTHSMYHTIETEPPALDAEGFAICGSCVSSSNPHMQTRCARHTGHVPDYVNIAKWMDDKSSIDTAKPEDCNHQLILRNLTKKQYVRDDPTSTTLGTVLLARICWSSDPSRSMAYEGHDLTRGVWAGDRFDITTLDRLEEDESTSGLWTTLARKFTTRWHVSWKASLAQNGGASIVAISVVK</sequence>
<evidence type="ECO:0000313" key="2">
    <source>
        <dbReference type="Proteomes" id="UP000001194"/>
    </source>
</evidence>
<dbReference type="Proteomes" id="UP000001194">
    <property type="component" value="Unassembled WGS sequence"/>
</dbReference>
<evidence type="ECO:0000313" key="1">
    <source>
        <dbReference type="EMBL" id="EDR04036.1"/>
    </source>
</evidence>
<dbReference type="RefSeq" id="XP_001885291.1">
    <property type="nucleotide sequence ID" value="XM_001885256.1"/>
</dbReference>
<dbReference type="GeneID" id="6080935"/>
<dbReference type="InParanoid" id="B0DMV2"/>
<protein>
    <submittedName>
        <fullName evidence="1">Predicted protein</fullName>
    </submittedName>
</protein>
<proteinExistence type="predicted"/>
<dbReference type="KEGG" id="lbc:LACBIDRAFT_330974"/>
<accession>B0DMV2</accession>
<name>B0DMV2_LACBS</name>
<dbReference type="OrthoDB" id="2588098at2759"/>
<reference evidence="1 2" key="1">
    <citation type="journal article" date="2008" name="Nature">
        <title>The genome of Laccaria bicolor provides insights into mycorrhizal symbiosis.</title>
        <authorList>
            <person name="Martin F."/>
            <person name="Aerts A."/>
            <person name="Ahren D."/>
            <person name="Brun A."/>
            <person name="Danchin E.G.J."/>
            <person name="Duchaussoy F."/>
            <person name="Gibon J."/>
            <person name="Kohler A."/>
            <person name="Lindquist E."/>
            <person name="Pereda V."/>
            <person name="Salamov A."/>
            <person name="Shapiro H.J."/>
            <person name="Wuyts J."/>
            <person name="Blaudez D."/>
            <person name="Buee M."/>
            <person name="Brokstein P."/>
            <person name="Canbaeck B."/>
            <person name="Cohen D."/>
            <person name="Courty P.E."/>
            <person name="Coutinho P.M."/>
            <person name="Delaruelle C."/>
            <person name="Detter J.C."/>
            <person name="Deveau A."/>
            <person name="DiFazio S."/>
            <person name="Duplessis S."/>
            <person name="Fraissinet-Tachet L."/>
            <person name="Lucic E."/>
            <person name="Frey-Klett P."/>
            <person name="Fourrey C."/>
            <person name="Feussner I."/>
            <person name="Gay G."/>
            <person name="Grimwood J."/>
            <person name="Hoegger P.J."/>
            <person name="Jain P."/>
            <person name="Kilaru S."/>
            <person name="Labbe J."/>
            <person name="Lin Y.C."/>
            <person name="Legue V."/>
            <person name="Le Tacon F."/>
            <person name="Marmeisse R."/>
            <person name="Melayah D."/>
            <person name="Montanini B."/>
            <person name="Muratet M."/>
            <person name="Nehls U."/>
            <person name="Niculita-Hirzel H."/>
            <person name="Oudot-Le Secq M.P."/>
            <person name="Peter M."/>
            <person name="Quesneville H."/>
            <person name="Rajashekar B."/>
            <person name="Reich M."/>
            <person name="Rouhier N."/>
            <person name="Schmutz J."/>
            <person name="Yin T."/>
            <person name="Chalot M."/>
            <person name="Henrissat B."/>
            <person name="Kuees U."/>
            <person name="Lucas S."/>
            <person name="Van de Peer Y."/>
            <person name="Podila G.K."/>
            <person name="Polle A."/>
            <person name="Pukkila P.J."/>
            <person name="Richardson P.M."/>
            <person name="Rouze P."/>
            <person name="Sanders I.R."/>
            <person name="Stajich J.E."/>
            <person name="Tunlid A."/>
            <person name="Tuskan G."/>
            <person name="Grigoriev I.V."/>
        </authorList>
    </citation>
    <scope>NUCLEOTIDE SEQUENCE [LARGE SCALE GENOMIC DNA]</scope>
    <source>
        <strain evidence="2">S238N-H82 / ATCC MYA-4686</strain>
    </source>
</reference>
<dbReference type="AlphaFoldDB" id="B0DMV2"/>
<dbReference type="EMBL" id="DS547120">
    <property type="protein sequence ID" value="EDR04036.1"/>
    <property type="molecule type" value="Genomic_DNA"/>
</dbReference>
<organism evidence="2">
    <name type="scientific">Laccaria bicolor (strain S238N-H82 / ATCC MYA-4686)</name>
    <name type="common">Bicoloured deceiver</name>
    <name type="synonym">Laccaria laccata var. bicolor</name>
    <dbReference type="NCBI Taxonomy" id="486041"/>
    <lineage>
        <taxon>Eukaryota</taxon>
        <taxon>Fungi</taxon>
        <taxon>Dikarya</taxon>
        <taxon>Basidiomycota</taxon>
        <taxon>Agaricomycotina</taxon>
        <taxon>Agaricomycetes</taxon>
        <taxon>Agaricomycetidae</taxon>
        <taxon>Agaricales</taxon>
        <taxon>Agaricineae</taxon>
        <taxon>Hydnangiaceae</taxon>
        <taxon>Laccaria</taxon>
    </lineage>
</organism>